<sequence length="52" mass="5741">MSLLPAKRRLSNRRSVGAIWQSEDAIAFLIAGPVDACVRDTIYDILNCETSC</sequence>
<gene>
    <name evidence="1" type="ORF">IQ235_10585</name>
</gene>
<organism evidence="1 2">
    <name type="scientific">Zarconia navalis LEGE 11467</name>
    <dbReference type="NCBI Taxonomy" id="1828826"/>
    <lineage>
        <taxon>Bacteria</taxon>
        <taxon>Bacillati</taxon>
        <taxon>Cyanobacteriota</taxon>
        <taxon>Cyanophyceae</taxon>
        <taxon>Oscillatoriophycideae</taxon>
        <taxon>Oscillatoriales</taxon>
        <taxon>Oscillatoriales incertae sedis</taxon>
        <taxon>Zarconia</taxon>
        <taxon>Zarconia navalis</taxon>
    </lineage>
</organism>
<dbReference type="EMBL" id="JADEXN010000166">
    <property type="protein sequence ID" value="MBE9041225.1"/>
    <property type="molecule type" value="Genomic_DNA"/>
</dbReference>
<reference evidence="1" key="1">
    <citation type="submission" date="2020-10" db="EMBL/GenBank/DDBJ databases">
        <authorList>
            <person name="Castelo-Branco R."/>
            <person name="Eusebio N."/>
            <person name="Adriana R."/>
            <person name="Vieira A."/>
            <person name="Brugerolle De Fraissinette N."/>
            <person name="Rezende De Castro R."/>
            <person name="Schneider M.P."/>
            <person name="Vasconcelos V."/>
            <person name="Leao P.N."/>
        </authorList>
    </citation>
    <scope>NUCLEOTIDE SEQUENCE</scope>
    <source>
        <strain evidence="1">LEGE 11467</strain>
    </source>
</reference>
<keyword evidence="2" id="KW-1185">Reference proteome</keyword>
<evidence type="ECO:0000313" key="1">
    <source>
        <dbReference type="EMBL" id="MBE9041225.1"/>
    </source>
</evidence>
<name>A0A928W0U8_9CYAN</name>
<protein>
    <submittedName>
        <fullName evidence="1">Uncharacterized protein</fullName>
    </submittedName>
</protein>
<comment type="caution">
    <text evidence="1">The sequence shown here is derived from an EMBL/GenBank/DDBJ whole genome shotgun (WGS) entry which is preliminary data.</text>
</comment>
<accession>A0A928W0U8</accession>
<dbReference type="Proteomes" id="UP000621799">
    <property type="component" value="Unassembled WGS sequence"/>
</dbReference>
<evidence type="ECO:0000313" key="2">
    <source>
        <dbReference type="Proteomes" id="UP000621799"/>
    </source>
</evidence>
<dbReference type="RefSeq" id="WP_264321447.1">
    <property type="nucleotide sequence ID" value="NZ_JADEXN010000166.1"/>
</dbReference>
<dbReference type="AlphaFoldDB" id="A0A928W0U8"/>
<proteinExistence type="predicted"/>